<dbReference type="SUPFAM" id="SSF48452">
    <property type="entry name" value="TPR-like"/>
    <property type="match status" value="1"/>
</dbReference>
<dbReference type="EMBL" id="FNXF01000001">
    <property type="protein sequence ID" value="SEH57463.1"/>
    <property type="molecule type" value="Genomic_DNA"/>
</dbReference>
<accession>A0A1H6J6A9</accession>
<evidence type="ECO:0000313" key="1">
    <source>
        <dbReference type="EMBL" id="SEH57463.1"/>
    </source>
</evidence>
<dbReference type="AlphaFoldDB" id="A0A1H6J6A9"/>
<dbReference type="Proteomes" id="UP000199371">
    <property type="component" value="Unassembled WGS sequence"/>
</dbReference>
<proteinExistence type="predicted"/>
<gene>
    <name evidence="1" type="ORF">SAMN05660691_00256</name>
</gene>
<dbReference type="Gene3D" id="1.25.40.10">
    <property type="entry name" value="Tetratricopeptide repeat domain"/>
    <property type="match status" value="1"/>
</dbReference>
<evidence type="ECO:0008006" key="3">
    <source>
        <dbReference type="Google" id="ProtNLM"/>
    </source>
</evidence>
<reference evidence="2" key="1">
    <citation type="submission" date="2016-10" db="EMBL/GenBank/DDBJ databases">
        <authorList>
            <person name="Varghese N."/>
            <person name="Submissions S."/>
        </authorList>
    </citation>
    <scope>NUCLEOTIDE SEQUENCE [LARGE SCALE GENOMIC DNA]</scope>
    <source>
        <strain evidence="2">DSM 17616</strain>
    </source>
</reference>
<keyword evidence="2" id="KW-1185">Reference proteome</keyword>
<protein>
    <recommendedName>
        <fullName evidence="3">Tetratricopeptide repeat-containing protein</fullName>
    </recommendedName>
</protein>
<organism evidence="1 2">
    <name type="scientific">Rheinheimera pacifica</name>
    <dbReference type="NCBI Taxonomy" id="173990"/>
    <lineage>
        <taxon>Bacteria</taxon>
        <taxon>Pseudomonadati</taxon>
        <taxon>Pseudomonadota</taxon>
        <taxon>Gammaproteobacteria</taxon>
        <taxon>Chromatiales</taxon>
        <taxon>Chromatiaceae</taxon>
        <taxon>Rheinheimera</taxon>
    </lineage>
</organism>
<dbReference type="InterPro" id="IPR011990">
    <property type="entry name" value="TPR-like_helical_dom_sf"/>
</dbReference>
<dbReference type="RefSeq" id="WP_092789365.1">
    <property type="nucleotide sequence ID" value="NZ_FNXF01000001.1"/>
</dbReference>
<dbReference type="OrthoDB" id="6118050at2"/>
<dbReference type="STRING" id="173990.SAMN05660691_00256"/>
<name>A0A1H6J6A9_9GAMM</name>
<evidence type="ECO:0000313" key="2">
    <source>
        <dbReference type="Proteomes" id="UP000199371"/>
    </source>
</evidence>
<sequence>MDTIEHWKHIIRQANSAFAHDHYVLAADLYQQAAVLLTQAWPEYEARSTDNFIPGAPDGTALLIICLSISVQNLAETYARQQRWRRCLATLNRALRQVLQLQAQLPDTHPANVALLRESCSLRRELCRFSQLAPVPQTATLPASATLH</sequence>